<evidence type="ECO:0000256" key="1">
    <source>
        <dbReference type="SAM" id="MobiDB-lite"/>
    </source>
</evidence>
<sequence>MRGEMARQSGLLTDELEEAILSLVSQRRAPAPQHVEVVVHPITQRSLGYAYVDYEDERTADLFADAKCDAKKDPFRGTVRVLKEVVSRPAKPEENDESAESASLERTRQSLRGSVVFAE</sequence>
<keyword evidence="3" id="KW-1185">Reference proteome</keyword>
<name>A0ABP0J201_9DINO</name>
<dbReference type="InterPro" id="IPR012677">
    <property type="entry name" value="Nucleotide-bd_a/b_plait_sf"/>
</dbReference>
<feature type="region of interest" description="Disordered" evidence="1">
    <location>
        <begin position="86"/>
        <end position="119"/>
    </location>
</feature>
<proteinExistence type="predicted"/>
<comment type="caution">
    <text evidence="2">The sequence shown here is derived from an EMBL/GenBank/DDBJ whole genome shotgun (WGS) entry which is preliminary data.</text>
</comment>
<gene>
    <name evidence="2" type="ORF">CCMP2556_LOCUS9211</name>
</gene>
<accession>A0ABP0J201</accession>
<dbReference type="Gene3D" id="3.30.70.330">
    <property type="match status" value="1"/>
</dbReference>
<dbReference type="EMBL" id="CAXAMN010004225">
    <property type="protein sequence ID" value="CAK9008353.1"/>
    <property type="molecule type" value="Genomic_DNA"/>
</dbReference>
<dbReference type="SUPFAM" id="SSF54928">
    <property type="entry name" value="RNA-binding domain, RBD"/>
    <property type="match status" value="1"/>
</dbReference>
<dbReference type="Proteomes" id="UP001642484">
    <property type="component" value="Unassembled WGS sequence"/>
</dbReference>
<organism evidence="2 3">
    <name type="scientific">Durusdinium trenchii</name>
    <dbReference type="NCBI Taxonomy" id="1381693"/>
    <lineage>
        <taxon>Eukaryota</taxon>
        <taxon>Sar</taxon>
        <taxon>Alveolata</taxon>
        <taxon>Dinophyceae</taxon>
        <taxon>Suessiales</taxon>
        <taxon>Symbiodiniaceae</taxon>
        <taxon>Durusdinium</taxon>
    </lineage>
</organism>
<evidence type="ECO:0000313" key="3">
    <source>
        <dbReference type="Proteomes" id="UP001642484"/>
    </source>
</evidence>
<evidence type="ECO:0008006" key="4">
    <source>
        <dbReference type="Google" id="ProtNLM"/>
    </source>
</evidence>
<reference evidence="2 3" key="1">
    <citation type="submission" date="2024-02" db="EMBL/GenBank/DDBJ databases">
        <authorList>
            <person name="Chen Y."/>
            <person name="Shah S."/>
            <person name="Dougan E. K."/>
            <person name="Thang M."/>
            <person name="Chan C."/>
        </authorList>
    </citation>
    <scope>NUCLEOTIDE SEQUENCE [LARGE SCALE GENOMIC DNA]</scope>
</reference>
<protein>
    <recommendedName>
        <fullName evidence="4">RRM domain-containing protein</fullName>
    </recommendedName>
</protein>
<dbReference type="InterPro" id="IPR035979">
    <property type="entry name" value="RBD_domain_sf"/>
</dbReference>
<evidence type="ECO:0000313" key="2">
    <source>
        <dbReference type="EMBL" id="CAK9008353.1"/>
    </source>
</evidence>